<dbReference type="Proteomes" id="UP000192257">
    <property type="component" value="Unassembled WGS sequence"/>
</dbReference>
<evidence type="ECO:0000256" key="1">
    <source>
        <dbReference type="SAM" id="MobiDB-lite"/>
    </source>
</evidence>
<accession>A0A1X0NUD2</accession>
<sequence>MGLLLDDDEDCTHPLKMTRVEPTVPNTNAAHTTTTTTTIPTNTTITTTATTPNSNSNNNILRGNQTTAPLEVRRRGGNGIEKMAAFAFGATNTVVKIANTPPSQQQKQQQEEENSAVNTKCTKSLESFSPSQKQNTEPSTVAKTVFCSSQTFSEITETTPSTQNTSRQTELTIPLSLGSINSSQGSSAVPSANSVSRQLFNEGVHTKSQASTLSTSSSSRTSNETVPKPRGQMKLSDFFTKMACTKKRE</sequence>
<dbReference type="VEuPathDB" id="TriTrypDB:TM35_000171880"/>
<dbReference type="RefSeq" id="XP_028882382.1">
    <property type="nucleotide sequence ID" value="XM_029026267.1"/>
</dbReference>
<protein>
    <submittedName>
        <fullName evidence="2">Uncharacterized protein</fullName>
    </submittedName>
</protein>
<evidence type="ECO:0000313" key="2">
    <source>
        <dbReference type="EMBL" id="ORC88316.1"/>
    </source>
</evidence>
<dbReference type="GeneID" id="39986047"/>
<reference evidence="2 3" key="1">
    <citation type="submission" date="2017-03" db="EMBL/GenBank/DDBJ databases">
        <title>An alternative strategy for trypanosome survival in the mammalian bloodstream revealed through genome and transcriptome analysis of the ubiquitous bovine parasite Trypanosoma (Megatrypanum) theileri.</title>
        <authorList>
            <person name="Kelly S."/>
            <person name="Ivens A."/>
            <person name="Mott A."/>
            <person name="O'Neill E."/>
            <person name="Emms D."/>
            <person name="Macleod O."/>
            <person name="Voorheis P."/>
            <person name="Matthews J."/>
            <person name="Matthews K."/>
            <person name="Carrington M."/>
        </authorList>
    </citation>
    <scope>NUCLEOTIDE SEQUENCE [LARGE SCALE GENOMIC DNA]</scope>
    <source>
        <strain evidence="2">Edinburgh</strain>
    </source>
</reference>
<dbReference type="EMBL" id="NBCO01000017">
    <property type="protein sequence ID" value="ORC88316.1"/>
    <property type="molecule type" value="Genomic_DNA"/>
</dbReference>
<keyword evidence="3" id="KW-1185">Reference proteome</keyword>
<feature type="compositionally biased region" description="Polar residues" evidence="1">
    <location>
        <begin position="188"/>
        <end position="199"/>
    </location>
</feature>
<feature type="compositionally biased region" description="Low complexity" evidence="1">
    <location>
        <begin position="206"/>
        <end position="225"/>
    </location>
</feature>
<organism evidence="2 3">
    <name type="scientific">Trypanosoma theileri</name>
    <dbReference type="NCBI Taxonomy" id="67003"/>
    <lineage>
        <taxon>Eukaryota</taxon>
        <taxon>Discoba</taxon>
        <taxon>Euglenozoa</taxon>
        <taxon>Kinetoplastea</taxon>
        <taxon>Metakinetoplastina</taxon>
        <taxon>Trypanosomatida</taxon>
        <taxon>Trypanosomatidae</taxon>
        <taxon>Trypanosoma</taxon>
    </lineage>
</organism>
<dbReference type="AlphaFoldDB" id="A0A1X0NUD2"/>
<name>A0A1X0NUD2_9TRYP</name>
<comment type="caution">
    <text evidence="2">The sequence shown here is derived from an EMBL/GenBank/DDBJ whole genome shotgun (WGS) entry which is preliminary data.</text>
</comment>
<evidence type="ECO:0000313" key="3">
    <source>
        <dbReference type="Proteomes" id="UP000192257"/>
    </source>
</evidence>
<dbReference type="OrthoDB" id="249667at2759"/>
<gene>
    <name evidence="2" type="ORF">TM35_000171880</name>
</gene>
<feature type="compositionally biased region" description="Low complexity" evidence="1">
    <location>
        <begin position="177"/>
        <end position="187"/>
    </location>
</feature>
<proteinExistence type="predicted"/>
<feature type="region of interest" description="Disordered" evidence="1">
    <location>
        <begin position="177"/>
        <end position="236"/>
    </location>
</feature>